<sequence length="38" mass="4322">MTKVKTIRLRRLGSVSRDTKAIVQTGEQEEFLPVLSYA</sequence>
<gene>
    <name evidence="1" type="ORF">SFOMI_5369</name>
</gene>
<dbReference type="Proteomes" id="UP000221538">
    <property type="component" value="Unassembled WGS sequence"/>
</dbReference>
<protein>
    <submittedName>
        <fullName evidence="1">Uncharacterized protein</fullName>
    </submittedName>
</protein>
<organism evidence="1 2">
    <name type="scientific">Sphingobium fuliginis (strain ATCC 27551)</name>
    <dbReference type="NCBI Taxonomy" id="336203"/>
    <lineage>
        <taxon>Bacteria</taxon>
        <taxon>Pseudomonadati</taxon>
        <taxon>Pseudomonadota</taxon>
        <taxon>Alphaproteobacteria</taxon>
        <taxon>Sphingomonadales</taxon>
        <taxon>Sphingomonadaceae</taxon>
        <taxon>Sphingobium</taxon>
    </lineage>
</organism>
<dbReference type="EMBL" id="BEWI01000034">
    <property type="protein sequence ID" value="GAY24784.1"/>
    <property type="molecule type" value="Genomic_DNA"/>
</dbReference>
<reference evidence="1 2" key="2">
    <citation type="journal article" date="2013" name="Environ. Sci. Technol.">
        <title>The 4-tert-butylphenol-utilizing bacterium Sphingobium fuliginis OMI can degrade bisphenols via phenolic ring hydroxylation and meta-cleavage pathway.</title>
        <authorList>
            <person name="Ogata Y."/>
            <person name="Goda S."/>
            <person name="Toyama T."/>
            <person name="Sei K."/>
            <person name="Ike M."/>
        </authorList>
    </citation>
    <scope>NUCLEOTIDE SEQUENCE [LARGE SCALE GENOMIC DNA]</scope>
    <source>
        <strain evidence="1 2">OMI</strain>
    </source>
</reference>
<dbReference type="AlphaFoldDB" id="A0A292ZP59"/>
<name>A0A292ZP59_SPHSA</name>
<comment type="caution">
    <text evidence="1">The sequence shown here is derived from an EMBL/GenBank/DDBJ whole genome shotgun (WGS) entry which is preliminary data.</text>
</comment>
<evidence type="ECO:0000313" key="2">
    <source>
        <dbReference type="Proteomes" id="UP000221538"/>
    </source>
</evidence>
<proteinExistence type="predicted"/>
<reference evidence="1 2" key="1">
    <citation type="journal article" date="2013" name="Biodegradation">
        <title>Occurrence of 4-tert-butylphenol (4-t-BP) biodegradation in an aquatic sample caused by the presence of Spirodela polyrrhiza and isolation of a 4-t-BP-utilizing bacterium.</title>
        <authorList>
            <person name="Ogata Y."/>
            <person name="Toyama T."/>
            <person name="Yu N."/>
            <person name="Wang X."/>
            <person name="Sei K."/>
            <person name="Ike M."/>
        </authorList>
    </citation>
    <scope>NUCLEOTIDE SEQUENCE [LARGE SCALE GENOMIC DNA]</scope>
    <source>
        <strain evidence="1 2">OMI</strain>
    </source>
</reference>
<evidence type="ECO:0000313" key="1">
    <source>
        <dbReference type="EMBL" id="GAY24784.1"/>
    </source>
</evidence>
<accession>A0A292ZP59</accession>